<protein>
    <recommendedName>
        <fullName evidence="4">Prepilin-type N-terminal cleavage/methylation domain-containing protein</fullName>
    </recommendedName>
</protein>
<dbReference type="KEGG" id="amr:AM1_5963"/>
<dbReference type="PROSITE" id="PS00409">
    <property type="entry name" value="PROKAR_NTER_METHYL"/>
    <property type="match status" value="1"/>
</dbReference>
<reference evidence="2 3" key="1">
    <citation type="journal article" date="2008" name="Proc. Natl. Acad. Sci. U.S.A.">
        <title>Niche adaptation and genome expansion in the chlorophyll d-producing cyanobacterium Acaryochloris marina.</title>
        <authorList>
            <person name="Swingley W.D."/>
            <person name="Chen M."/>
            <person name="Cheung P.C."/>
            <person name="Conrad A.L."/>
            <person name="Dejesa L.C."/>
            <person name="Hao J."/>
            <person name="Honchak B.M."/>
            <person name="Karbach L.E."/>
            <person name="Kurdoglu A."/>
            <person name="Lahiri S."/>
            <person name="Mastrian S.D."/>
            <person name="Miyashita H."/>
            <person name="Page L."/>
            <person name="Ramakrishna P."/>
            <person name="Satoh S."/>
            <person name="Sattley W.M."/>
            <person name="Shimada Y."/>
            <person name="Taylor H.L."/>
            <person name="Tomo T."/>
            <person name="Tsuchiya T."/>
            <person name="Wang Z.T."/>
            <person name="Raymond J."/>
            <person name="Mimuro M."/>
            <person name="Blankenship R.E."/>
            <person name="Touchman J.W."/>
        </authorList>
    </citation>
    <scope>NUCLEOTIDE SEQUENCE [LARGE SCALE GENOMIC DNA]</scope>
    <source>
        <strain evidence="3">MBIC 11017</strain>
    </source>
</reference>
<evidence type="ECO:0008006" key="4">
    <source>
        <dbReference type="Google" id="ProtNLM"/>
    </source>
</evidence>
<dbReference type="InterPro" id="IPR012902">
    <property type="entry name" value="N_methyl_site"/>
</dbReference>
<dbReference type="STRING" id="329726.AM1_5963"/>
<keyword evidence="1" id="KW-0812">Transmembrane</keyword>
<proteinExistence type="predicted"/>
<dbReference type="HOGENOM" id="CLU_069536_0_0_3"/>
<dbReference type="EMBL" id="CP000828">
    <property type="protein sequence ID" value="ABW30899.1"/>
    <property type="molecule type" value="Genomic_DNA"/>
</dbReference>
<dbReference type="Proteomes" id="UP000000268">
    <property type="component" value="Chromosome"/>
</dbReference>
<dbReference type="eggNOG" id="COG4966">
    <property type="taxonomic scope" value="Bacteria"/>
</dbReference>
<evidence type="ECO:0000313" key="3">
    <source>
        <dbReference type="Proteomes" id="UP000000268"/>
    </source>
</evidence>
<dbReference type="RefSeq" id="WP_012166101.1">
    <property type="nucleotide sequence ID" value="NC_009925.1"/>
</dbReference>
<feature type="transmembrane region" description="Helical" evidence="1">
    <location>
        <begin position="34"/>
        <end position="53"/>
    </location>
</feature>
<dbReference type="AlphaFoldDB" id="B0C2L1"/>
<dbReference type="OrthoDB" id="427050at2"/>
<name>B0C2L1_ACAM1</name>
<gene>
    <name evidence="2" type="ordered locus">AM1_5963</name>
</gene>
<keyword evidence="1" id="KW-1133">Transmembrane helix</keyword>
<evidence type="ECO:0000256" key="1">
    <source>
        <dbReference type="SAM" id="Phobius"/>
    </source>
</evidence>
<sequence>MRRFQHWCLQQFVRQPTLQDHPQWHEQGVTLVELLAATIITGLVTSVIGFGVITASQANKKTESVAARRHDLSRAFDFISNEIRMANRINRTNNVVASNSSTLANVVTDAGLNLTDLGAYGTLVLYLEIPINSSIPEVCPVDGPNAGVAPPQPANYDRVVYDVRASGQDWLPPNSIFRYGRIPELDGSINPCSDPIASDTLVDAIATANDESPPCPAPGVLVGSMGFQACVKGTQVDLLMRSNISDVEIHRLSSTATSRLGNTQTVPVLTGTRLPDTDTVDLSWTWSGQTALTTYVVQQVIVTNTSQVYSGSNSSASVALSGSIGEQHCYSVTATTGVVTSPESNTVCLTK</sequence>
<keyword evidence="3" id="KW-1185">Reference proteome</keyword>
<accession>B0C2L1</accession>
<keyword evidence="1" id="KW-0472">Membrane</keyword>
<evidence type="ECO:0000313" key="2">
    <source>
        <dbReference type="EMBL" id="ABW30899.1"/>
    </source>
</evidence>
<organism evidence="2 3">
    <name type="scientific">Acaryochloris marina (strain MBIC 11017)</name>
    <dbReference type="NCBI Taxonomy" id="329726"/>
    <lineage>
        <taxon>Bacteria</taxon>
        <taxon>Bacillati</taxon>
        <taxon>Cyanobacteriota</taxon>
        <taxon>Cyanophyceae</taxon>
        <taxon>Acaryochloridales</taxon>
        <taxon>Acaryochloridaceae</taxon>
        <taxon>Acaryochloris</taxon>
    </lineage>
</organism>